<dbReference type="AlphaFoldDB" id="A0AAN6JPA5"/>
<organism evidence="3 4">
    <name type="scientific">Tilletia horrida</name>
    <dbReference type="NCBI Taxonomy" id="155126"/>
    <lineage>
        <taxon>Eukaryota</taxon>
        <taxon>Fungi</taxon>
        <taxon>Dikarya</taxon>
        <taxon>Basidiomycota</taxon>
        <taxon>Ustilaginomycotina</taxon>
        <taxon>Exobasidiomycetes</taxon>
        <taxon>Tilletiales</taxon>
        <taxon>Tilletiaceae</taxon>
        <taxon>Tilletia</taxon>
    </lineage>
</organism>
<evidence type="ECO:0008006" key="5">
    <source>
        <dbReference type="Google" id="ProtNLM"/>
    </source>
</evidence>
<dbReference type="Proteomes" id="UP001176517">
    <property type="component" value="Unassembled WGS sequence"/>
</dbReference>
<reference evidence="3" key="1">
    <citation type="journal article" date="2023" name="PhytoFront">
        <title>Draft Genome Resources of Seven Strains of Tilletia horrida, Causal Agent of Kernel Smut of Rice.</title>
        <authorList>
            <person name="Khanal S."/>
            <person name="Antony Babu S."/>
            <person name="Zhou X.G."/>
        </authorList>
    </citation>
    <scope>NUCLEOTIDE SEQUENCE</scope>
    <source>
        <strain evidence="3">TX6</strain>
    </source>
</reference>
<sequence>MAKSLFLFWLLISHDFAASQLFHNILEPAIQPYESLIDSLVLRVVRLVQALNFLLLLLWVNVLHLIPQSIRTRLTATSNWVRRGTVWLKDRASERWHGVPKRQSEGEHVRTNGVHVNGHRQESPPPPPDALRAGYGTLPGSWKPLHSPVKLTRPTLPPIWGPLQPPSLPPSQIPGPSSGRRVVSHGRAPTAPSTASAGHLRPYAHPRATRGRDGPQRGKTANAAPMPGPSDEPPSAAPYQGLSRSPSRVRLMPDWPETPQKSAQNDAGRNTVVAPTASSQTVENRLGRPPSPPDALIRALSRQAEADSKTSKTTPRKRKAREDESNAAYTGAETDSDAKLKRNGPATPTKGTRRGARSVASPKTGKRGKTSSTTSATKATTETKGKTRARKQQQTPEEGATSTKPDSAPSQDPGPARKRARAKRPMSSTSSSLLSPAGATPAQGMDLDEPNEPEGLAASYSTRTLRSRTIR</sequence>
<feature type="compositionally biased region" description="Polar residues" evidence="1">
    <location>
        <begin position="392"/>
        <end position="410"/>
    </location>
</feature>
<dbReference type="EMBL" id="JAPDMZ010000231">
    <property type="protein sequence ID" value="KAK0545426.1"/>
    <property type="molecule type" value="Genomic_DNA"/>
</dbReference>
<feature type="compositionally biased region" description="Low complexity" evidence="1">
    <location>
        <begin position="370"/>
        <end position="382"/>
    </location>
</feature>
<evidence type="ECO:0000256" key="2">
    <source>
        <dbReference type="SAM" id="SignalP"/>
    </source>
</evidence>
<protein>
    <recommendedName>
        <fullName evidence="5">Proteophosphoglycan ppg4</fullName>
    </recommendedName>
</protein>
<feature type="region of interest" description="Disordered" evidence="1">
    <location>
        <begin position="115"/>
        <end position="136"/>
    </location>
</feature>
<feature type="region of interest" description="Disordered" evidence="1">
    <location>
        <begin position="156"/>
        <end position="471"/>
    </location>
</feature>
<feature type="compositionally biased region" description="Polar residues" evidence="1">
    <location>
        <begin position="259"/>
        <end position="268"/>
    </location>
</feature>
<comment type="caution">
    <text evidence="3">The sequence shown here is derived from an EMBL/GenBank/DDBJ whole genome shotgun (WGS) entry which is preliminary data.</text>
</comment>
<keyword evidence="2" id="KW-0732">Signal</keyword>
<gene>
    <name evidence="3" type="ORF">OC846_005668</name>
</gene>
<evidence type="ECO:0000313" key="4">
    <source>
        <dbReference type="Proteomes" id="UP001176517"/>
    </source>
</evidence>
<evidence type="ECO:0000313" key="3">
    <source>
        <dbReference type="EMBL" id="KAK0545426.1"/>
    </source>
</evidence>
<accession>A0AAN6JPA5</accession>
<feature type="compositionally biased region" description="Pro residues" evidence="1">
    <location>
        <begin position="156"/>
        <end position="173"/>
    </location>
</feature>
<evidence type="ECO:0000256" key="1">
    <source>
        <dbReference type="SAM" id="MobiDB-lite"/>
    </source>
</evidence>
<feature type="signal peptide" evidence="2">
    <location>
        <begin position="1"/>
        <end position="19"/>
    </location>
</feature>
<proteinExistence type="predicted"/>
<feature type="compositionally biased region" description="Pro residues" evidence="1">
    <location>
        <begin position="226"/>
        <end position="236"/>
    </location>
</feature>
<feature type="chain" id="PRO_5042914895" description="Proteophosphoglycan ppg4" evidence="2">
    <location>
        <begin position="20"/>
        <end position="471"/>
    </location>
</feature>
<name>A0AAN6JPA5_9BASI</name>
<keyword evidence="4" id="KW-1185">Reference proteome</keyword>